<sequence length="340" mass="38225">MILPSVFFSYCHADEELRDQLEKQLAMLKHQGIIETWHDRRIVAGQEIDKTIDGHINSDDIILLLISPDFLASSYCYDREMTRALERHDSGDATVIPVILRACEWHHAPFGKLMATPTDGKPVKQWADLDDAFLQVAKAVRSAATEHARRAGVTKELQASPSSRPMLDRATVPTEGVDRTPAVVSGPRSSNLRLAKAFTQRDKDRFKTETFEYIAKHFENSLNELQARNPGYEGTFRRVDANRFFTTIYEDGHDVARATIYLGGMLGGIHYMQGETLDSNSYNEALSVGHDDQSLFFTSMGMSAFGSNRGQKLTQEGAAELLWEQLIGPLQSPTNHPRRR</sequence>
<evidence type="ECO:0000313" key="3">
    <source>
        <dbReference type="Proteomes" id="UP000653002"/>
    </source>
</evidence>
<dbReference type="SUPFAM" id="SSF52200">
    <property type="entry name" value="Toll/Interleukin receptor TIR domain"/>
    <property type="match status" value="1"/>
</dbReference>
<dbReference type="AlphaFoldDB" id="A0A7U2QK95"/>
<dbReference type="Gene3D" id="3.40.50.10140">
    <property type="entry name" value="Toll/interleukin-1 receptor homology (TIR) domain"/>
    <property type="match status" value="1"/>
</dbReference>
<proteinExistence type="predicted"/>
<dbReference type="PROSITE" id="PS50104">
    <property type="entry name" value="TIR"/>
    <property type="match status" value="1"/>
</dbReference>
<dbReference type="Proteomes" id="UP000653002">
    <property type="component" value="Unassembled WGS sequence"/>
</dbReference>
<reference evidence="2" key="1">
    <citation type="submission" date="2020-01" db="EMBL/GenBank/DDBJ databases">
        <authorList>
            <person name="Richard D."/>
        </authorList>
    </citation>
    <scope>NUCLEOTIDE SEQUENCE</scope>
    <source>
        <strain evidence="2">JP541</strain>
    </source>
</reference>
<dbReference type="SMART" id="SM00255">
    <property type="entry name" value="TIR"/>
    <property type="match status" value="1"/>
</dbReference>
<accession>A0A7U2QK95</accession>
<feature type="region of interest" description="Disordered" evidence="1">
    <location>
        <begin position="151"/>
        <end position="187"/>
    </location>
</feature>
<dbReference type="InterPro" id="IPR035897">
    <property type="entry name" value="Toll_tir_struct_dom_sf"/>
</dbReference>
<dbReference type="RefSeq" id="WP_011052175.1">
    <property type="nucleotide sequence ID" value="NZ_CAVLHM010000062.1"/>
</dbReference>
<protein>
    <submittedName>
        <fullName evidence="2">TIR domain-containing protein</fullName>
    </submittedName>
</protein>
<dbReference type="Pfam" id="PF13676">
    <property type="entry name" value="TIR_2"/>
    <property type="match status" value="1"/>
</dbReference>
<comment type="caution">
    <text evidence="2">The sequence shown here is derived from an EMBL/GenBank/DDBJ whole genome shotgun (WGS) entry which is preliminary data.</text>
</comment>
<dbReference type="OMA" id="HDRRIVP"/>
<name>A0A7U2QK95_XANCI</name>
<dbReference type="GeneID" id="66912350"/>
<gene>
    <name evidence="2" type="ORF">GUH15_07135</name>
</gene>
<dbReference type="EMBL" id="JAABFR010000417">
    <property type="protein sequence ID" value="MBD4335833.1"/>
    <property type="molecule type" value="Genomic_DNA"/>
</dbReference>
<dbReference type="GO" id="GO:0007165">
    <property type="term" value="P:signal transduction"/>
    <property type="evidence" value="ECO:0007669"/>
    <property type="project" value="InterPro"/>
</dbReference>
<evidence type="ECO:0000313" key="2">
    <source>
        <dbReference type="EMBL" id="MBD4335833.1"/>
    </source>
</evidence>
<organism evidence="2 3">
    <name type="scientific">Xanthomonas citri pv. citri</name>
    <dbReference type="NCBI Taxonomy" id="611301"/>
    <lineage>
        <taxon>Bacteria</taxon>
        <taxon>Pseudomonadati</taxon>
        <taxon>Pseudomonadota</taxon>
        <taxon>Gammaproteobacteria</taxon>
        <taxon>Lysobacterales</taxon>
        <taxon>Lysobacteraceae</taxon>
        <taxon>Xanthomonas</taxon>
    </lineage>
</organism>
<evidence type="ECO:0000256" key="1">
    <source>
        <dbReference type="SAM" id="MobiDB-lite"/>
    </source>
</evidence>
<dbReference type="InterPro" id="IPR000157">
    <property type="entry name" value="TIR_dom"/>
</dbReference>